<dbReference type="AlphaFoldDB" id="A0A1D1ZEL1"/>
<feature type="domain" description="Fe2OG dioxygenase" evidence="6">
    <location>
        <begin position="216"/>
        <end position="316"/>
    </location>
</feature>
<dbReference type="PANTHER" id="PTHR10209">
    <property type="entry name" value="OXIDOREDUCTASE, 2OG-FE II OXYGENASE FAMILY PROTEIN"/>
    <property type="match status" value="1"/>
</dbReference>
<dbReference type="GO" id="GO:0046872">
    <property type="term" value="F:metal ion binding"/>
    <property type="evidence" value="ECO:0007669"/>
    <property type="project" value="UniProtKB-KW"/>
</dbReference>
<evidence type="ECO:0000256" key="4">
    <source>
        <dbReference type="ARBA" id="ARBA00023004"/>
    </source>
</evidence>
<keyword evidence="4 5" id="KW-0408">Iron</keyword>
<proteinExistence type="inferred from homology"/>
<reference evidence="7" key="1">
    <citation type="submission" date="2015-07" db="EMBL/GenBank/DDBJ databases">
        <title>Transcriptome Assembly of Anthurium amnicola.</title>
        <authorList>
            <person name="Suzuki J."/>
        </authorList>
    </citation>
    <scope>NUCLEOTIDE SEQUENCE</scope>
</reference>
<dbReference type="Pfam" id="PF03171">
    <property type="entry name" value="2OG-FeII_Oxy"/>
    <property type="match status" value="1"/>
</dbReference>
<evidence type="ECO:0000256" key="2">
    <source>
        <dbReference type="ARBA" id="ARBA00022723"/>
    </source>
</evidence>
<gene>
    <name evidence="7" type="primary">At1g06620_3</name>
    <name evidence="7" type="ORF">g.79270</name>
</gene>
<dbReference type="InterPro" id="IPR044861">
    <property type="entry name" value="IPNS-like_FE2OG_OXY"/>
</dbReference>
<dbReference type="InterPro" id="IPR005123">
    <property type="entry name" value="Oxoglu/Fe-dep_dioxygenase_dom"/>
</dbReference>
<evidence type="ECO:0000259" key="6">
    <source>
        <dbReference type="PROSITE" id="PS51471"/>
    </source>
</evidence>
<dbReference type="Gene3D" id="2.60.120.330">
    <property type="entry name" value="B-lactam Antibiotic, Isopenicillin N Synthase, Chain"/>
    <property type="match status" value="1"/>
</dbReference>
<keyword evidence="2 5" id="KW-0479">Metal-binding</keyword>
<dbReference type="GO" id="GO:0051213">
    <property type="term" value="F:dioxygenase activity"/>
    <property type="evidence" value="ECO:0007669"/>
    <property type="project" value="UniProtKB-ARBA"/>
</dbReference>
<dbReference type="InterPro" id="IPR027443">
    <property type="entry name" value="IPNS-like_sf"/>
</dbReference>
<dbReference type="EMBL" id="GDJX01002588">
    <property type="protein sequence ID" value="JAT65348.1"/>
    <property type="molecule type" value="Transcribed_RNA"/>
</dbReference>
<accession>A0A1D1ZEL1</accession>
<dbReference type="FunFam" id="2.60.120.330:FF:000005">
    <property type="entry name" value="1-aminocyclopropane-1-carboxylate oxidase homolog 1"/>
    <property type="match status" value="1"/>
</dbReference>
<evidence type="ECO:0000313" key="7">
    <source>
        <dbReference type="EMBL" id="JAT65348.1"/>
    </source>
</evidence>
<evidence type="ECO:0000256" key="3">
    <source>
        <dbReference type="ARBA" id="ARBA00023002"/>
    </source>
</evidence>
<evidence type="ECO:0000256" key="1">
    <source>
        <dbReference type="ARBA" id="ARBA00008056"/>
    </source>
</evidence>
<sequence>MSAVDHDRVAELTAFDATREGVKGLVDAGVTHIPRFFVHPPDHERTICQVPDPRSGTATPRLRIPVVDLDHVSTGGARRRQVVDEVRRASEDWGFFQVVNHGIPPDSLEGALRVGRAFFEQPREDKAKYYSRDPDKKVLFNSNFDLYVSPAVNWRDTLFCAMSPVTPSHQELPPVCREVAVEYSSHMGRLGRMVFELLSEALGLETRHLYDVGCAEGHSILFHYYPPCPQPELTMGTTKHSDPDFLTILLQDQIGGLQVLHQRQWLDVSPIPGALVVNIGDLLQLMSNDRFISVEHRVLANSVGPRVSVACFFTTHRQPSPRLYGPINELLSSENPPIYRETSVNDFVAYYNSKGLDGQSALMHYRL</sequence>
<dbReference type="PROSITE" id="PS51471">
    <property type="entry name" value="FE2OG_OXY"/>
    <property type="match status" value="1"/>
</dbReference>
<comment type="similarity">
    <text evidence="1 5">Belongs to the iron/ascorbate-dependent oxidoreductase family.</text>
</comment>
<keyword evidence="3 5" id="KW-0560">Oxidoreductase</keyword>
<organism evidence="7">
    <name type="scientific">Anthurium amnicola</name>
    <dbReference type="NCBI Taxonomy" id="1678845"/>
    <lineage>
        <taxon>Eukaryota</taxon>
        <taxon>Viridiplantae</taxon>
        <taxon>Streptophyta</taxon>
        <taxon>Embryophyta</taxon>
        <taxon>Tracheophyta</taxon>
        <taxon>Spermatophyta</taxon>
        <taxon>Magnoliopsida</taxon>
        <taxon>Liliopsida</taxon>
        <taxon>Araceae</taxon>
        <taxon>Pothoideae</taxon>
        <taxon>Potheae</taxon>
        <taxon>Anthurium</taxon>
    </lineage>
</organism>
<dbReference type="Pfam" id="PF14226">
    <property type="entry name" value="DIOX_N"/>
    <property type="match status" value="1"/>
</dbReference>
<name>A0A1D1ZEL1_9ARAE</name>
<dbReference type="InterPro" id="IPR026992">
    <property type="entry name" value="DIOX_N"/>
</dbReference>
<evidence type="ECO:0000256" key="5">
    <source>
        <dbReference type="RuleBase" id="RU003682"/>
    </source>
</evidence>
<dbReference type="PANTHER" id="PTHR10209:SF859">
    <property type="entry name" value="OS03G0690500 PROTEIN"/>
    <property type="match status" value="1"/>
</dbReference>
<protein>
    <submittedName>
        <fullName evidence="7">1-aminocyclopropane-1-carboxylate oxidase 1</fullName>
    </submittedName>
</protein>
<dbReference type="SUPFAM" id="SSF51197">
    <property type="entry name" value="Clavaminate synthase-like"/>
    <property type="match status" value="1"/>
</dbReference>